<proteinExistence type="predicted"/>
<feature type="transmembrane region" description="Helical" evidence="1">
    <location>
        <begin position="112"/>
        <end position="131"/>
    </location>
</feature>
<evidence type="ECO:0000256" key="1">
    <source>
        <dbReference type="SAM" id="Phobius"/>
    </source>
</evidence>
<reference evidence="2" key="1">
    <citation type="submission" date="2023-04" db="EMBL/GenBank/DDBJ databases">
        <title>Phytophthora fragariaefolia NBRC 109709.</title>
        <authorList>
            <person name="Ichikawa N."/>
            <person name="Sato H."/>
            <person name="Tonouchi N."/>
        </authorList>
    </citation>
    <scope>NUCLEOTIDE SEQUENCE</scope>
    <source>
        <strain evidence="2">NBRC 109709</strain>
    </source>
</reference>
<accession>A0A9W7CPG5</accession>
<gene>
    <name evidence="2" type="ORF">Pfra01_001058400</name>
</gene>
<comment type="caution">
    <text evidence="2">The sequence shown here is derived from an EMBL/GenBank/DDBJ whole genome shotgun (WGS) entry which is preliminary data.</text>
</comment>
<keyword evidence="1" id="KW-0472">Membrane</keyword>
<evidence type="ECO:0000313" key="3">
    <source>
        <dbReference type="Proteomes" id="UP001165121"/>
    </source>
</evidence>
<feature type="transmembrane region" description="Helical" evidence="1">
    <location>
        <begin position="44"/>
        <end position="70"/>
    </location>
</feature>
<dbReference type="EMBL" id="BSXT01001031">
    <property type="protein sequence ID" value="GMF37618.1"/>
    <property type="molecule type" value="Genomic_DNA"/>
</dbReference>
<dbReference type="AlphaFoldDB" id="A0A9W7CPG5"/>
<feature type="transmembrane region" description="Helical" evidence="1">
    <location>
        <begin position="82"/>
        <end position="100"/>
    </location>
</feature>
<organism evidence="2 3">
    <name type="scientific">Phytophthora fragariaefolia</name>
    <dbReference type="NCBI Taxonomy" id="1490495"/>
    <lineage>
        <taxon>Eukaryota</taxon>
        <taxon>Sar</taxon>
        <taxon>Stramenopiles</taxon>
        <taxon>Oomycota</taxon>
        <taxon>Peronosporomycetes</taxon>
        <taxon>Peronosporales</taxon>
        <taxon>Peronosporaceae</taxon>
        <taxon>Phytophthora</taxon>
    </lineage>
</organism>
<dbReference type="OrthoDB" id="108301at2759"/>
<keyword evidence="3" id="KW-1185">Reference proteome</keyword>
<protein>
    <submittedName>
        <fullName evidence="2">Unnamed protein product</fullName>
    </submittedName>
</protein>
<dbReference type="Proteomes" id="UP001165121">
    <property type="component" value="Unassembled WGS sequence"/>
</dbReference>
<evidence type="ECO:0000313" key="2">
    <source>
        <dbReference type="EMBL" id="GMF37618.1"/>
    </source>
</evidence>
<sequence>MAQLVVFLQTKLATLWKTVQVELQGAYSVERVKDLLNYSNKVSGLRVLVVPLFTPLPSLILVTVVDLVALRPATEGIRANQLFFVRAIVSFWIATVMTYTQFKHIVASMPLSIMQTCQELLITIYPVYFYLFRRIPERGKTGFAALLPIIKLIMRNIVAKTVGHMHDEIPEIVTINVEVFSALFVSYCMQNTPSIQTTPVLMVADALQMTASLYDIEIIIQRLKTIRRQMRVDMAVTNRRSRRKSDFLLAQDIVNRHVFTEGIFSPLSKSIRQLSSTVQPLSGTVKAQVTTQEHSSAFSQLDRS</sequence>
<keyword evidence="1" id="KW-1133">Transmembrane helix</keyword>
<keyword evidence="1" id="KW-0812">Transmembrane</keyword>
<name>A0A9W7CPG5_9STRA</name>